<reference evidence="1" key="2">
    <citation type="submission" date="2015-06" db="UniProtKB">
        <authorList>
            <consortium name="EnsemblProtists"/>
        </authorList>
    </citation>
    <scope>IDENTIFICATION</scope>
    <source>
        <strain evidence="1">Emoy2</strain>
    </source>
</reference>
<dbReference type="Proteomes" id="UP000011713">
    <property type="component" value="Unassembled WGS sequence"/>
</dbReference>
<evidence type="ECO:0000313" key="2">
    <source>
        <dbReference type="Proteomes" id="UP000011713"/>
    </source>
</evidence>
<protein>
    <submittedName>
        <fullName evidence="1">Uncharacterized protein</fullName>
    </submittedName>
</protein>
<reference evidence="2" key="1">
    <citation type="journal article" date="2010" name="Science">
        <title>Signatures of adaptation to obligate biotrophy in the Hyaloperonospora arabidopsidis genome.</title>
        <authorList>
            <person name="Baxter L."/>
            <person name="Tripathy S."/>
            <person name="Ishaque N."/>
            <person name="Boot N."/>
            <person name="Cabral A."/>
            <person name="Kemen E."/>
            <person name="Thines M."/>
            <person name="Ah-Fong A."/>
            <person name="Anderson R."/>
            <person name="Badejoko W."/>
            <person name="Bittner-Eddy P."/>
            <person name="Boore J.L."/>
            <person name="Chibucos M.C."/>
            <person name="Coates M."/>
            <person name="Dehal P."/>
            <person name="Delehaunty K."/>
            <person name="Dong S."/>
            <person name="Downton P."/>
            <person name="Dumas B."/>
            <person name="Fabro G."/>
            <person name="Fronick C."/>
            <person name="Fuerstenberg S.I."/>
            <person name="Fulton L."/>
            <person name="Gaulin E."/>
            <person name="Govers F."/>
            <person name="Hughes L."/>
            <person name="Humphray S."/>
            <person name="Jiang R.H."/>
            <person name="Judelson H."/>
            <person name="Kamoun S."/>
            <person name="Kyung K."/>
            <person name="Meijer H."/>
            <person name="Minx P."/>
            <person name="Morris P."/>
            <person name="Nelson J."/>
            <person name="Phuntumart V."/>
            <person name="Qutob D."/>
            <person name="Rehmany A."/>
            <person name="Rougon-Cardoso A."/>
            <person name="Ryden P."/>
            <person name="Torto-Alalibo T."/>
            <person name="Studholme D."/>
            <person name="Wang Y."/>
            <person name="Win J."/>
            <person name="Wood J."/>
            <person name="Clifton S.W."/>
            <person name="Rogers J."/>
            <person name="Van den Ackerveken G."/>
            <person name="Jones J.D."/>
            <person name="McDowell J.M."/>
            <person name="Beynon J."/>
            <person name="Tyler B.M."/>
        </authorList>
    </citation>
    <scope>NUCLEOTIDE SEQUENCE [LARGE SCALE GENOMIC DNA]</scope>
    <source>
        <strain evidence="2">Emoy2</strain>
    </source>
</reference>
<keyword evidence="2" id="KW-1185">Reference proteome</keyword>
<dbReference type="EMBL" id="JH597957">
    <property type="status" value="NOT_ANNOTATED_CDS"/>
    <property type="molecule type" value="Genomic_DNA"/>
</dbReference>
<sequence>MLQRTAQLQRAWSNGVSFLDSLEATTCLGRHERRHLGYTRSAFKESSTLQRT</sequence>
<organism evidence="1 2">
    <name type="scientific">Hyaloperonospora arabidopsidis (strain Emoy2)</name>
    <name type="common">Downy mildew agent</name>
    <name type="synonym">Peronospora arabidopsidis</name>
    <dbReference type="NCBI Taxonomy" id="559515"/>
    <lineage>
        <taxon>Eukaryota</taxon>
        <taxon>Sar</taxon>
        <taxon>Stramenopiles</taxon>
        <taxon>Oomycota</taxon>
        <taxon>Peronosporomycetes</taxon>
        <taxon>Peronosporales</taxon>
        <taxon>Peronosporaceae</taxon>
        <taxon>Hyaloperonospora</taxon>
    </lineage>
</organism>
<dbReference type="EnsemblProtists" id="HpaT802414">
    <property type="protein sequence ID" value="HpaP802414"/>
    <property type="gene ID" value="HpaG802414"/>
</dbReference>
<dbReference type="InParanoid" id="M4B812"/>
<dbReference type="HOGENOM" id="CLU_3091381_0_0_1"/>
<dbReference type="VEuPathDB" id="FungiDB:HpaG802414"/>
<evidence type="ECO:0000313" key="1">
    <source>
        <dbReference type="EnsemblProtists" id="HpaP802414"/>
    </source>
</evidence>
<name>M4B812_HYAAE</name>
<accession>M4B812</accession>
<proteinExistence type="predicted"/>
<dbReference type="AlphaFoldDB" id="M4B812"/>